<gene>
    <name evidence="1" type="ORF">L484_022588</name>
</gene>
<evidence type="ECO:0000313" key="1">
    <source>
        <dbReference type="EMBL" id="EXB75911.1"/>
    </source>
</evidence>
<reference evidence="2" key="1">
    <citation type="submission" date="2013-01" db="EMBL/GenBank/DDBJ databases">
        <title>Draft Genome Sequence of a Mulberry Tree, Morus notabilis C.K. Schneid.</title>
        <authorList>
            <person name="He N."/>
            <person name="Zhao S."/>
        </authorList>
    </citation>
    <scope>NUCLEOTIDE SEQUENCE</scope>
</reference>
<dbReference type="AlphaFoldDB" id="W9RIW1"/>
<proteinExistence type="predicted"/>
<evidence type="ECO:0000313" key="2">
    <source>
        <dbReference type="Proteomes" id="UP000030645"/>
    </source>
</evidence>
<name>W9RIW1_9ROSA</name>
<protein>
    <submittedName>
        <fullName evidence="1">Uncharacterized protein</fullName>
    </submittedName>
</protein>
<dbReference type="EMBL" id="KE344693">
    <property type="protein sequence ID" value="EXB75911.1"/>
    <property type="molecule type" value="Genomic_DNA"/>
</dbReference>
<keyword evidence="2" id="KW-1185">Reference proteome</keyword>
<organism evidence="1 2">
    <name type="scientific">Morus notabilis</name>
    <dbReference type="NCBI Taxonomy" id="981085"/>
    <lineage>
        <taxon>Eukaryota</taxon>
        <taxon>Viridiplantae</taxon>
        <taxon>Streptophyta</taxon>
        <taxon>Embryophyta</taxon>
        <taxon>Tracheophyta</taxon>
        <taxon>Spermatophyta</taxon>
        <taxon>Magnoliopsida</taxon>
        <taxon>eudicotyledons</taxon>
        <taxon>Gunneridae</taxon>
        <taxon>Pentapetalae</taxon>
        <taxon>rosids</taxon>
        <taxon>fabids</taxon>
        <taxon>Rosales</taxon>
        <taxon>Moraceae</taxon>
        <taxon>Moreae</taxon>
        <taxon>Morus</taxon>
    </lineage>
</organism>
<accession>W9RIW1</accession>
<dbReference type="Proteomes" id="UP000030645">
    <property type="component" value="Unassembled WGS sequence"/>
</dbReference>
<sequence length="69" mass="7498">MATGKAVGRPQEKPSNGCQKCCRTTVGKATRRTPGSHQTNAGAASRKHPAFCKLKIYFKGILVIYTFDL</sequence>